<accession>A0ABZ2UT69</accession>
<dbReference type="InterPro" id="IPR023408">
    <property type="entry name" value="MscS_beta-dom_sf"/>
</dbReference>
<dbReference type="Gene3D" id="2.30.30.60">
    <property type="match status" value="1"/>
</dbReference>
<keyword evidence="5 6" id="KW-0472">Membrane</keyword>
<evidence type="ECO:0000256" key="1">
    <source>
        <dbReference type="ARBA" id="ARBA00004141"/>
    </source>
</evidence>
<organism evidence="8 9">
    <name type="scientific">Okeanomitos corallinicola TIOX110</name>
    <dbReference type="NCBI Taxonomy" id="3133117"/>
    <lineage>
        <taxon>Bacteria</taxon>
        <taxon>Bacillati</taxon>
        <taxon>Cyanobacteriota</taxon>
        <taxon>Cyanophyceae</taxon>
        <taxon>Nostocales</taxon>
        <taxon>Aphanizomenonaceae</taxon>
        <taxon>Okeanomitos</taxon>
    </lineage>
</organism>
<evidence type="ECO:0000256" key="3">
    <source>
        <dbReference type="ARBA" id="ARBA00022692"/>
    </source>
</evidence>
<dbReference type="InterPro" id="IPR010920">
    <property type="entry name" value="LSM_dom_sf"/>
</dbReference>
<sequence>MQILVNLQNLLPVNTDLKSFLTSLGINLGVFGFFLLLSLLAGKYTPGLLTFIVHRFTPKPIAKIYQGLIDPLESFLKVTGTLVLVSVSWTLMQQYERLYQFLKFFLDLAVICSFAALASQLFRQVIRVYGIDLIRKLGLEVDELLLVVETVANVAIGLIAAIAFAQSQNVNLLGLVAGLGIGGIAVAFAAQSTLEQIFGTFVLYLDRPFVAGEYIRVNLSSQGILFARVESIGLRSTKLRIAAKSTLVIVPNSVMAKVDIENITRGKKLMVLLYLDFARILEKTEEALVEKVIKESTITLFGIDPNSTKINLIPQDDQAGVRARVSFFILGSHENSIDFRKRLLELANEGISKKLLSYGIEFTMQEPTLYVESPMTI</sequence>
<dbReference type="PANTHER" id="PTHR30566:SF5">
    <property type="entry name" value="MECHANOSENSITIVE ION CHANNEL PROTEIN 1, MITOCHONDRIAL-RELATED"/>
    <property type="match status" value="1"/>
</dbReference>
<feature type="transmembrane region" description="Helical" evidence="6">
    <location>
        <begin position="104"/>
        <end position="123"/>
    </location>
</feature>
<comment type="similarity">
    <text evidence="2">Belongs to the MscS (TC 1.A.23) family.</text>
</comment>
<dbReference type="Proteomes" id="UP001483337">
    <property type="component" value="Chromosome"/>
</dbReference>
<evidence type="ECO:0000256" key="2">
    <source>
        <dbReference type="ARBA" id="ARBA00008017"/>
    </source>
</evidence>
<evidence type="ECO:0000313" key="8">
    <source>
        <dbReference type="EMBL" id="WZB88593.1"/>
    </source>
</evidence>
<dbReference type="InterPro" id="IPR011014">
    <property type="entry name" value="MscS_channel_TM-2"/>
</dbReference>
<keyword evidence="3 6" id="KW-0812">Transmembrane</keyword>
<reference evidence="8 9" key="1">
    <citation type="submission" date="2024-04" db="EMBL/GenBank/DDBJ databases">
        <title>Okeanomitos corallinicola gen. &amp; sp. nov. (Nostocales, Cyanobacteria), a new toxic marine heterocyst-forming cyanobacterium from a coral reef.</title>
        <authorList>
            <person name="Li H."/>
            <person name="Li R."/>
            <person name="Kang J."/>
            <person name="Hii K.S."/>
            <person name="Mohamed H.F."/>
            <person name="Xu X."/>
            <person name="Luo Z."/>
        </authorList>
    </citation>
    <scope>NUCLEOTIDE SEQUENCE [LARGE SCALE GENOMIC DNA]</scope>
    <source>
        <strain evidence="8 9">TIOX110</strain>
    </source>
</reference>
<dbReference type="SUPFAM" id="SSF50182">
    <property type="entry name" value="Sm-like ribonucleoproteins"/>
    <property type="match status" value="1"/>
</dbReference>
<name>A0ABZ2UT69_9CYAN</name>
<keyword evidence="4 6" id="KW-1133">Transmembrane helix</keyword>
<dbReference type="EMBL" id="CP150886">
    <property type="protein sequence ID" value="WZB88593.1"/>
    <property type="molecule type" value="Genomic_DNA"/>
</dbReference>
<protein>
    <submittedName>
        <fullName evidence="8">Mechanosensitive ion channel domain-containing protein</fullName>
    </submittedName>
</protein>
<proteinExistence type="inferred from homology"/>
<feature type="transmembrane region" description="Helical" evidence="6">
    <location>
        <begin position="20"/>
        <end position="53"/>
    </location>
</feature>
<gene>
    <name evidence="8" type="ORF">WJM97_02595</name>
</gene>
<dbReference type="PANTHER" id="PTHR30566">
    <property type="entry name" value="YNAI-RELATED MECHANOSENSITIVE ION CHANNEL"/>
    <property type="match status" value="1"/>
</dbReference>
<keyword evidence="9" id="KW-1185">Reference proteome</keyword>
<evidence type="ECO:0000256" key="5">
    <source>
        <dbReference type="ARBA" id="ARBA00023136"/>
    </source>
</evidence>
<dbReference type="Pfam" id="PF00924">
    <property type="entry name" value="MS_channel_2nd"/>
    <property type="match status" value="1"/>
</dbReference>
<evidence type="ECO:0000256" key="4">
    <source>
        <dbReference type="ARBA" id="ARBA00022989"/>
    </source>
</evidence>
<feature type="domain" description="Mechanosensitive ion channel MscS" evidence="7">
    <location>
        <begin position="193"/>
        <end position="265"/>
    </location>
</feature>
<evidence type="ECO:0000313" key="9">
    <source>
        <dbReference type="Proteomes" id="UP001483337"/>
    </source>
</evidence>
<evidence type="ECO:0000259" key="7">
    <source>
        <dbReference type="Pfam" id="PF00924"/>
    </source>
</evidence>
<dbReference type="Gene3D" id="1.10.287.1260">
    <property type="match status" value="1"/>
</dbReference>
<feature type="transmembrane region" description="Helical" evidence="6">
    <location>
        <begin position="144"/>
        <end position="164"/>
    </location>
</feature>
<dbReference type="InterPro" id="IPR006685">
    <property type="entry name" value="MscS_channel_2nd"/>
</dbReference>
<dbReference type="RefSeq" id="WP_353931499.1">
    <property type="nucleotide sequence ID" value="NZ_CP150886.1"/>
</dbReference>
<evidence type="ECO:0000256" key="6">
    <source>
        <dbReference type="SAM" id="Phobius"/>
    </source>
</evidence>
<comment type="subcellular location">
    <subcellularLocation>
        <location evidence="1">Membrane</location>
        <topology evidence="1">Multi-pass membrane protein</topology>
    </subcellularLocation>
</comment>
<dbReference type="SUPFAM" id="SSF82861">
    <property type="entry name" value="Mechanosensitive channel protein MscS (YggB), transmembrane region"/>
    <property type="match status" value="1"/>
</dbReference>
<feature type="transmembrane region" description="Helical" evidence="6">
    <location>
        <begin position="170"/>
        <end position="190"/>
    </location>
</feature>